<feature type="transmembrane region" description="Helical" evidence="1">
    <location>
        <begin position="79"/>
        <end position="105"/>
    </location>
</feature>
<evidence type="ECO:0000313" key="2">
    <source>
        <dbReference type="EMBL" id="ORZ20931.1"/>
    </source>
</evidence>
<dbReference type="InParanoid" id="A0A1Y2GS22"/>
<dbReference type="Proteomes" id="UP000193648">
    <property type="component" value="Unassembled WGS sequence"/>
</dbReference>
<dbReference type="RefSeq" id="XP_021882840.1">
    <property type="nucleotide sequence ID" value="XM_022026469.1"/>
</dbReference>
<organism evidence="2 3">
    <name type="scientific">Lobosporangium transversale</name>
    <dbReference type="NCBI Taxonomy" id="64571"/>
    <lineage>
        <taxon>Eukaryota</taxon>
        <taxon>Fungi</taxon>
        <taxon>Fungi incertae sedis</taxon>
        <taxon>Mucoromycota</taxon>
        <taxon>Mortierellomycotina</taxon>
        <taxon>Mortierellomycetes</taxon>
        <taxon>Mortierellales</taxon>
        <taxon>Mortierellaceae</taxon>
        <taxon>Lobosporangium</taxon>
    </lineage>
</organism>
<dbReference type="EMBL" id="MCFF01000012">
    <property type="protein sequence ID" value="ORZ20931.1"/>
    <property type="molecule type" value="Genomic_DNA"/>
</dbReference>
<proteinExistence type="predicted"/>
<dbReference type="GeneID" id="33568312"/>
<accession>A0A1Y2GS22</accession>
<dbReference type="AlphaFoldDB" id="A0A1Y2GS22"/>
<evidence type="ECO:0000313" key="3">
    <source>
        <dbReference type="Proteomes" id="UP000193648"/>
    </source>
</evidence>
<name>A0A1Y2GS22_9FUNG</name>
<keyword evidence="3" id="KW-1185">Reference proteome</keyword>
<feature type="transmembrane region" description="Helical" evidence="1">
    <location>
        <begin position="117"/>
        <end position="136"/>
    </location>
</feature>
<comment type="caution">
    <text evidence="2">The sequence shown here is derived from an EMBL/GenBank/DDBJ whole genome shotgun (WGS) entry which is preliminary data.</text>
</comment>
<keyword evidence="1" id="KW-0812">Transmembrane</keyword>
<evidence type="ECO:0000256" key="1">
    <source>
        <dbReference type="SAM" id="Phobius"/>
    </source>
</evidence>
<protein>
    <submittedName>
        <fullName evidence="2">Uncharacterized protein</fullName>
    </submittedName>
</protein>
<keyword evidence="1" id="KW-0472">Membrane</keyword>
<gene>
    <name evidence="2" type="ORF">BCR41DRAFT_369530</name>
</gene>
<keyword evidence="1" id="KW-1133">Transmembrane helix</keyword>
<sequence>MDCCERGAKIEGDPPPSEAGAVGDVGADCVKALKLAKEREIDIREHANPLVALCIYIYILSNRNRACTGRHCHALITDLILGVAVVTINIFAVIIIIAVVIIGIIKIITGIGITDSVIGISDVGISIGSVVINIRMSRFGHWHYRH</sequence>
<reference evidence="2 3" key="1">
    <citation type="submission" date="2016-07" db="EMBL/GenBank/DDBJ databases">
        <title>Pervasive Adenine N6-methylation of Active Genes in Fungi.</title>
        <authorList>
            <consortium name="DOE Joint Genome Institute"/>
            <person name="Mondo S.J."/>
            <person name="Dannebaum R.O."/>
            <person name="Kuo R.C."/>
            <person name="Labutti K."/>
            <person name="Haridas S."/>
            <person name="Kuo A."/>
            <person name="Salamov A."/>
            <person name="Ahrendt S.R."/>
            <person name="Lipzen A."/>
            <person name="Sullivan W."/>
            <person name="Andreopoulos W.B."/>
            <person name="Clum A."/>
            <person name="Lindquist E."/>
            <person name="Daum C."/>
            <person name="Ramamoorthy G.K."/>
            <person name="Gryganskyi A."/>
            <person name="Culley D."/>
            <person name="Magnuson J.K."/>
            <person name="James T.Y."/>
            <person name="O'Malley M.A."/>
            <person name="Stajich J.E."/>
            <person name="Spatafora J.W."/>
            <person name="Visel A."/>
            <person name="Grigoriev I.V."/>
        </authorList>
    </citation>
    <scope>NUCLEOTIDE SEQUENCE [LARGE SCALE GENOMIC DNA]</scope>
    <source>
        <strain evidence="2 3">NRRL 3116</strain>
    </source>
</reference>